<evidence type="ECO:0000259" key="15">
    <source>
        <dbReference type="Pfam" id="PF01930"/>
    </source>
</evidence>
<dbReference type="CDD" id="cd09634">
    <property type="entry name" value="Cas1_I-II-III"/>
    <property type="match status" value="1"/>
</dbReference>
<comment type="caution">
    <text evidence="16">The sequence shown here is derived from an EMBL/GenBank/DDBJ whole genome shotgun (WGS) entry which is preliminary data.</text>
</comment>
<sequence length="531" mass="57886">MADPLPISLVAHTVFCSRRAWLEAAGETTPSFAIEHGVAAHGAVDARRDDRRAARRSVEVIHAQLGLVGRCDVVADDGDGLRIVEYKSSPLRRRAEVTAAQRIQLTLQAMCLEDMGHRVTGGAVYFTNHHKEVSVAIDDAAREEARSYVDLTRVVVEAACAPDPLRDDPRCRLCSHAGVCLPEERRETRITHAIKVTEPDGETLHVTTPGARASLSAGRVVVQRSEDKLASVPIELVAALVVHGNVDVSSALMRELLWRGIPVTWCSGRGTVVGYARSTRSPNGAARVAQRNPPADVALALAREFISTKIANQATQMRRSAREPLQDKVDHLRRLSRQAAHAATPLQVLGFEGEAAAVYFDRMASMLAVPTRDTFARRWPGREGRGALDPLNVSLNFAYGLLLGVCVRALVICGLDPHAGVLHSAGRNKPAMALDLMEEFRVPLADAVVIGAINNGEFTSHMLTSVLGGTRLRDDGRRALVGAFERRLDQSIRHPVFGYPATWRRTVEIQARMVLGTLDGSQDRYVGVRLK</sequence>
<evidence type="ECO:0000256" key="1">
    <source>
        <dbReference type="ARBA" id="ARBA00022722"/>
    </source>
</evidence>
<evidence type="ECO:0000313" key="17">
    <source>
        <dbReference type="Proteomes" id="UP001501475"/>
    </source>
</evidence>
<dbReference type="EMBL" id="BAAAPN010000001">
    <property type="protein sequence ID" value="GAA1743182.1"/>
    <property type="molecule type" value="Genomic_DNA"/>
</dbReference>
<keyword evidence="8" id="KW-0411">Iron-sulfur</keyword>
<dbReference type="Gene3D" id="3.90.320.10">
    <property type="match status" value="1"/>
</dbReference>
<dbReference type="GO" id="GO:0004519">
    <property type="term" value="F:endonuclease activity"/>
    <property type="evidence" value="ECO:0007669"/>
    <property type="project" value="UniProtKB-KW"/>
</dbReference>
<dbReference type="NCBIfam" id="TIGR00287">
    <property type="entry name" value="cas1"/>
    <property type="match status" value="1"/>
</dbReference>
<comment type="subunit">
    <text evidence="13 14">Homodimer, forms a heterotetramer with a Cas2 homodimer.</text>
</comment>
<dbReference type="Gene3D" id="3.100.10.20">
    <property type="entry name" value="CRISPR-associated endonuclease Cas1, N-terminal domain"/>
    <property type="match status" value="1"/>
</dbReference>
<evidence type="ECO:0000256" key="2">
    <source>
        <dbReference type="ARBA" id="ARBA00022723"/>
    </source>
</evidence>
<keyword evidence="17" id="KW-1185">Reference proteome</keyword>
<dbReference type="InterPro" id="IPR042211">
    <property type="entry name" value="CRISPR-assoc_Cas1_N"/>
</dbReference>
<dbReference type="HAMAP" id="MF_01470">
    <property type="entry name" value="Cas1"/>
    <property type="match status" value="1"/>
</dbReference>
<keyword evidence="3 14" id="KW-0255">Endonuclease</keyword>
<keyword evidence="6 14" id="KW-0460">Magnesium</keyword>
<evidence type="ECO:0000256" key="11">
    <source>
        <dbReference type="ARBA" id="ARBA00023211"/>
    </source>
</evidence>
<evidence type="ECO:0000313" key="16">
    <source>
        <dbReference type="EMBL" id="GAA1743182.1"/>
    </source>
</evidence>
<evidence type="ECO:0000256" key="13">
    <source>
        <dbReference type="ARBA" id="ARBA00038592"/>
    </source>
</evidence>
<comment type="catalytic activity">
    <reaction evidence="12">
        <text>exonucleolytic cleavage in the 5'- to 3'-direction to yield nucleoside 3'-phosphates.</text>
        <dbReference type="EC" id="3.1.12.1"/>
    </reaction>
</comment>
<dbReference type="PANTHER" id="PTHR34353:SF2">
    <property type="entry name" value="CRISPR-ASSOCIATED ENDONUCLEASE CAS1 1"/>
    <property type="match status" value="1"/>
</dbReference>
<comment type="cofactor">
    <cofactor evidence="14">
        <name>Mg(2+)</name>
        <dbReference type="ChEBI" id="CHEBI:18420"/>
    </cofactor>
    <cofactor evidence="14">
        <name>Mn(2+)</name>
        <dbReference type="ChEBI" id="CHEBI:29035"/>
    </cofactor>
</comment>
<keyword evidence="1 14" id="KW-0540">Nuclease</keyword>
<evidence type="ECO:0000256" key="4">
    <source>
        <dbReference type="ARBA" id="ARBA00022801"/>
    </source>
</evidence>
<dbReference type="Pfam" id="PF01930">
    <property type="entry name" value="Cas_Cas4"/>
    <property type="match status" value="1"/>
</dbReference>
<organism evidence="16 17">
    <name type="scientific">Nostocoides vanveenii</name>
    <dbReference type="NCBI Taxonomy" id="330835"/>
    <lineage>
        <taxon>Bacteria</taxon>
        <taxon>Bacillati</taxon>
        <taxon>Actinomycetota</taxon>
        <taxon>Actinomycetes</taxon>
        <taxon>Micrococcales</taxon>
        <taxon>Intrasporangiaceae</taxon>
        <taxon>Nostocoides</taxon>
    </lineage>
</organism>
<dbReference type="NCBIfam" id="TIGR00372">
    <property type="entry name" value="cas4"/>
    <property type="match status" value="1"/>
</dbReference>
<comment type="similarity">
    <text evidence="14">Belongs to the CRISPR-associated endonuclease Cas1 family.</text>
</comment>
<evidence type="ECO:0000256" key="3">
    <source>
        <dbReference type="ARBA" id="ARBA00022759"/>
    </source>
</evidence>
<dbReference type="InterPro" id="IPR011604">
    <property type="entry name" value="PDDEXK-like_dom_sf"/>
</dbReference>
<feature type="binding site" evidence="14">
    <location>
        <position position="352"/>
    </location>
    <ligand>
        <name>Mn(2+)</name>
        <dbReference type="ChEBI" id="CHEBI:29035"/>
    </ligand>
</feature>
<dbReference type="Pfam" id="PF01867">
    <property type="entry name" value="Cas_Cas1"/>
    <property type="match status" value="1"/>
</dbReference>
<proteinExistence type="inferred from homology"/>
<dbReference type="InterPro" id="IPR013343">
    <property type="entry name" value="CRISPR-assoc_prot_Cas4"/>
</dbReference>
<keyword evidence="2 14" id="KW-0479">Metal-binding</keyword>
<feature type="binding site" evidence="14">
    <location>
        <position position="423"/>
    </location>
    <ligand>
        <name>Mn(2+)</name>
        <dbReference type="ChEBI" id="CHEBI:29035"/>
    </ligand>
</feature>
<keyword evidence="4 14" id="KW-0378">Hydrolase</keyword>
<evidence type="ECO:0000256" key="5">
    <source>
        <dbReference type="ARBA" id="ARBA00022839"/>
    </source>
</evidence>
<keyword evidence="7" id="KW-0408">Iron</keyword>
<dbReference type="Gene3D" id="1.20.120.920">
    <property type="entry name" value="CRISPR-associated endonuclease Cas1, C-terminal domain"/>
    <property type="match status" value="1"/>
</dbReference>
<keyword evidence="10 14" id="KW-0238">DNA-binding</keyword>
<feature type="binding site" evidence="14">
    <location>
        <position position="438"/>
    </location>
    <ligand>
        <name>Mn(2+)</name>
        <dbReference type="ChEBI" id="CHEBI:29035"/>
    </ligand>
</feature>
<evidence type="ECO:0000256" key="12">
    <source>
        <dbReference type="ARBA" id="ARBA00033996"/>
    </source>
</evidence>
<evidence type="ECO:0000256" key="14">
    <source>
        <dbReference type="HAMAP-Rule" id="MF_01470"/>
    </source>
</evidence>
<dbReference type="InterPro" id="IPR042206">
    <property type="entry name" value="CRISPR-assoc_Cas1_C"/>
</dbReference>
<evidence type="ECO:0000256" key="8">
    <source>
        <dbReference type="ARBA" id="ARBA00023014"/>
    </source>
</evidence>
<feature type="domain" description="DUF83" evidence="15">
    <location>
        <begin position="8"/>
        <end position="181"/>
    </location>
</feature>
<keyword evidence="5" id="KW-0269">Exonuclease</keyword>
<dbReference type="RefSeq" id="WP_344060280.1">
    <property type="nucleotide sequence ID" value="NZ_BAAAPN010000001.1"/>
</dbReference>
<comment type="function">
    <text evidence="14">CRISPR (clustered regularly interspaced short palindromic repeat), is an adaptive immune system that provides protection against mobile genetic elements (viruses, transposable elements and conjugative plasmids). CRISPR clusters contain spacers, sequences complementary to antecedent mobile elements, and target invading nucleic acids. CRISPR clusters are transcribed and processed into CRISPR RNA (crRNA). Acts as a dsDNA endonuclease. Involved in the integration of spacer DNA into the CRISPR cassette.</text>
</comment>
<dbReference type="InterPro" id="IPR002729">
    <property type="entry name" value="CRISPR-assoc_Cas1"/>
</dbReference>
<dbReference type="PANTHER" id="PTHR34353">
    <property type="entry name" value="CRISPR-ASSOCIATED ENDONUCLEASE CAS1 1"/>
    <property type="match status" value="1"/>
</dbReference>
<name>A0ABN2JY01_9MICO</name>
<evidence type="ECO:0000256" key="9">
    <source>
        <dbReference type="ARBA" id="ARBA00023118"/>
    </source>
</evidence>
<dbReference type="Proteomes" id="UP001501475">
    <property type="component" value="Unassembled WGS sequence"/>
</dbReference>
<protein>
    <recommendedName>
        <fullName evidence="14">CRISPR-associated endonuclease Cas1</fullName>
        <ecNumber evidence="14">3.1.-.-</ecNumber>
    </recommendedName>
</protein>
<gene>
    <name evidence="14 16" type="primary">cas1</name>
    <name evidence="16" type="ORF">GCM10009810_00040</name>
</gene>
<dbReference type="InterPro" id="IPR022765">
    <property type="entry name" value="Dna2/Cas4_DUF83"/>
</dbReference>
<keyword evidence="9 14" id="KW-0051">Antiviral defense</keyword>
<evidence type="ECO:0000256" key="7">
    <source>
        <dbReference type="ARBA" id="ARBA00023004"/>
    </source>
</evidence>
<evidence type="ECO:0000256" key="10">
    <source>
        <dbReference type="ARBA" id="ARBA00023125"/>
    </source>
</evidence>
<dbReference type="EC" id="3.1.-.-" evidence="14"/>
<accession>A0ABN2JY01</accession>
<keyword evidence="11 14" id="KW-0464">Manganese</keyword>
<evidence type="ECO:0000256" key="6">
    <source>
        <dbReference type="ARBA" id="ARBA00022842"/>
    </source>
</evidence>
<dbReference type="InterPro" id="IPR050646">
    <property type="entry name" value="Cas1"/>
</dbReference>
<reference evidence="16 17" key="1">
    <citation type="journal article" date="2019" name="Int. J. Syst. Evol. Microbiol.">
        <title>The Global Catalogue of Microorganisms (GCM) 10K type strain sequencing project: providing services to taxonomists for standard genome sequencing and annotation.</title>
        <authorList>
            <consortium name="The Broad Institute Genomics Platform"/>
            <consortium name="The Broad Institute Genome Sequencing Center for Infectious Disease"/>
            <person name="Wu L."/>
            <person name="Ma J."/>
        </authorList>
    </citation>
    <scope>NUCLEOTIDE SEQUENCE [LARGE SCALE GENOMIC DNA]</scope>
    <source>
        <strain evidence="16 17">JCM 15591</strain>
    </source>
</reference>